<evidence type="ECO:0000256" key="1">
    <source>
        <dbReference type="SAM" id="MobiDB-lite"/>
    </source>
</evidence>
<evidence type="ECO:0000313" key="3">
    <source>
        <dbReference type="Proteomes" id="UP000494206"/>
    </source>
</evidence>
<reference evidence="2 3" key="1">
    <citation type="submission" date="2020-04" db="EMBL/GenBank/DDBJ databases">
        <authorList>
            <person name="Laetsch R D."/>
            <person name="Stevens L."/>
            <person name="Kumar S."/>
            <person name="Blaxter L. M."/>
        </authorList>
    </citation>
    <scope>NUCLEOTIDE SEQUENCE [LARGE SCALE GENOMIC DNA]</scope>
</reference>
<evidence type="ECO:0000313" key="2">
    <source>
        <dbReference type="EMBL" id="CAB3411576.1"/>
    </source>
</evidence>
<comment type="caution">
    <text evidence="2">The sequence shown here is derived from an EMBL/GenBank/DDBJ whole genome shotgun (WGS) entry which is preliminary data.</text>
</comment>
<accession>A0A8S1FCD9</accession>
<protein>
    <submittedName>
        <fullName evidence="2">Uncharacterized protein</fullName>
    </submittedName>
</protein>
<keyword evidence="3" id="KW-1185">Reference proteome</keyword>
<dbReference type="AlphaFoldDB" id="A0A8S1FCD9"/>
<sequence>MGDANQDTTSPNKPTLVVDKDITDKLTNVSIVEKKKSTRGKKNSESSSKNDQPEEHRVVKDLSTASIDDLQRDVPVSSQQTFAIDKVGSDKPRSANDSVEKQKVGKKKNAKPVARNDQPGPSEPKPRFKQPEELLKNVTLWGNTAKNQLRSEAAKAAKAEKEGKHYEPFPGPDYLADIFSFPSTLFASNIDAVSKHLLLFEDNDEKIMKRMLECEPMVGGDDSATSFYNMYSKQFKDESKNLTDMLAKIDVYNENMTKAHVYGKMGIFHIEAVKLMKLLEDAIALSNTCIHHCITVWLIGRMLIYYGECIAFTLDEDIVKKFIKNLRFENRPKMDVNKKKLMEQQCNNYCFFALEVRRVTHETTERTCAVVSTSVRDVGKK</sequence>
<feature type="compositionally biased region" description="Polar residues" evidence="1">
    <location>
        <begin position="1"/>
        <end position="13"/>
    </location>
</feature>
<feature type="compositionally biased region" description="Basic and acidic residues" evidence="1">
    <location>
        <begin position="87"/>
        <end position="103"/>
    </location>
</feature>
<feature type="compositionally biased region" description="Basic and acidic residues" evidence="1">
    <location>
        <begin position="51"/>
        <end position="60"/>
    </location>
</feature>
<organism evidence="2 3">
    <name type="scientific">Caenorhabditis bovis</name>
    <dbReference type="NCBI Taxonomy" id="2654633"/>
    <lineage>
        <taxon>Eukaryota</taxon>
        <taxon>Metazoa</taxon>
        <taxon>Ecdysozoa</taxon>
        <taxon>Nematoda</taxon>
        <taxon>Chromadorea</taxon>
        <taxon>Rhabditida</taxon>
        <taxon>Rhabditina</taxon>
        <taxon>Rhabditomorpha</taxon>
        <taxon>Rhabditoidea</taxon>
        <taxon>Rhabditidae</taxon>
        <taxon>Peloderinae</taxon>
        <taxon>Caenorhabditis</taxon>
    </lineage>
</organism>
<proteinExistence type="predicted"/>
<feature type="region of interest" description="Disordered" evidence="1">
    <location>
        <begin position="1"/>
        <end position="131"/>
    </location>
</feature>
<dbReference type="EMBL" id="CADEPM010000014">
    <property type="protein sequence ID" value="CAB3411576.1"/>
    <property type="molecule type" value="Genomic_DNA"/>
</dbReference>
<name>A0A8S1FCD9_9PELO</name>
<dbReference type="Proteomes" id="UP000494206">
    <property type="component" value="Unassembled WGS sequence"/>
</dbReference>
<gene>
    <name evidence="2" type="ORF">CBOVIS_LOCUS12958</name>
</gene>